<dbReference type="Proteomes" id="UP000030121">
    <property type="component" value="Unassembled WGS sequence"/>
</dbReference>
<keyword evidence="2" id="KW-1185">Reference proteome</keyword>
<comment type="caution">
    <text evidence="1">The sequence shown here is derived from an EMBL/GenBank/DDBJ whole genome shotgun (WGS) entry which is preliminary data.</text>
</comment>
<gene>
    <name evidence="1" type="ORF">Q764_07330</name>
</gene>
<dbReference type="AlphaFoldDB" id="A0A0A2MBD7"/>
<dbReference type="STRING" id="1121899.GCA_000430025_00585"/>
<name>A0A0A2MBD7_9FLAO</name>
<reference evidence="1 2" key="1">
    <citation type="submission" date="2013-09" db="EMBL/GenBank/DDBJ databases">
        <authorList>
            <person name="Zeng Z."/>
            <person name="Chen C."/>
        </authorList>
    </citation>
    <scope>NUCLEOTIDE SEQUENCE [LARGE SCALE GENOMIC DNA]</scope>
    <source>
        <strain evidence="1 2">GH29-5</strain>
    </source>
</reference>
<evidence type="ECO:0000313" key="1">
    <source>
        <dbReference type="EMBL" id="KGO89574.1"/>
    </source>
</evidence>
<organism evidence="1 2">
    <name type="scientific">Flavobacterium suncheonense GH29-5 = DSM 17707</name>
    <dbReference type="NCBI Taxonomy" id="1121899"/>
    <lineage>
        <taxon>Bacteria</taxon>
        <taxon>Pseudomonadati</taxon>
        <taxon>Bacteroidota</taxon>
        <taxon>Flavobacteriia</taxon>
        <taxon>Flavobacteriales</taxon>
        <taxon>Flavobacteriaceae</taxon>
        <taxon>Flavobacterium</taxon>
    </lineage>
</organism>
<dbReference type="eggNOG" id="ENOG5030ZET">
    <property type="taxonomic scope" value="Bacteria"/>
</dbReference>
<protein>
    <submittedName>
        <fullName evidence="1">Uncharacterized protein</fullName>
    </submittedName>
</protein>
<sequence length="73" mass="8488">MTAETVYNVANSLPPAELERLVIMLNKHKKPVEAKVQKKKDNAEEIWTKAECYEAVWKLLNDRKKNRIKAANH</sequence>
<accession>A0A0A2MBD7</accession>
<dbReference type="EMBL" id="JRLW01000008">
    <property type="protein sequence ID" value="KGO89574.1"/>
    <property type="molecule type" value="Genomic_DNA"/>
</dbReference>
<dbReference type="RefSeq" id="WP_026979372.1">
    <property type="nucleotide sequence ID" value="NZ_AUCZ01000003.1"/>
</dbReference>
<evidence type="ECO:0000313" key="2">
    <source>
        <dbReference type="Proteomes" id="UP000030121"/>
    </source>
</evidence>
<proteinExistence type="predicted"/>
<dbReference type="OrthoDB" id="9963575at2"/>